<comment type="similarity">
    <text evidence="2">Belongs to the Gram-negative porin family.</text>
</comment>
<dbReference type="InterPro" id="IPR001897">
    <property type="entry name" value="Porin_gammaproteobac"/>
</dbReference>
<dbReference type="RefSeq" id="WP_136130701.1">
    <property type="nucleotide sequence ID" value="NZ_PDKT01000001.1"/>
</dbReference>
<dbReference type="GO" id="GO:0009279">
    <property type="term" value="C:cell outer membrane"/>
    <property type="evidence" value="ECO:0007669"/>
    <property type="project" value="UniProtKB-SubCell"/>
</dbReference>
<evidence type="ECO:0000256" key="2">
    <source>
        <dbReference type="ARBA" id="ARBA00007539"/>
    </source>
</evidence>
<sequence>MVRQKILIAAMLTICINGTTNAVEIYNNNNTKLDVYGEINGSHYFSPNVSLNDLSFDYRRNYFAFNFPPGEDNTGLDKSRANFGFRAESVLNDEDKILGYGELQYNVPLNAAENDIKSSGRGALGFIGIKSPLGSFDYGRNYGIMHDVSAWTNVLPEFGGDSEYSDNYLIGRNSGLFTYRNNDFFGLHKQLKFAIQYQSQSDDDVDKMNFNANTYGMSASYMLPIGVGISGAYGNSALVKNTKNNNLVNKDDNIDTALKPEFIAFNDKFNDNSKHWSTAIKYDKNNFYFATMYGKTYKSTYLKEKIDGHSIGFIDNVINFEMVAKYKFDFGLIPSIAYIESKIENTKGDDTYLYKYIDLGATYIFSKNMMAYCDYRINKRQSGYKFNFNGRDNILAIGLIYKF</sequence>
<name>A0A2P5T0I3_9GAMM</name>
<reference evidence="6 7" key="1">
    <citation type="journal article" date="2018" name="Genome Biol. Evol.">
        <title>Cladogenesis and Genomic Streamlining in Extracellular Endosymbionts of Tropical Stink Bugs.</title>
        <authorList>
            <person name="Otero-Bravo A."/>
            <person name="Goffredi S."/>
            <person name="Sabree Z.L."/>
        </authorList>
    </citation>
    <scope>NUCLEOTIDE SEQUENCE [LARGE SCALE GENOMIC DNA]</scope>
    <source>
        <strain evidence="6 7">SoEE</strain>
    </source>
</reference>
<dbReference type="InterPro" id="IPR050298">
    <property type="entry name" value="Gram-neg_bact_OMP"/>
</dbReference>
<feature type="signal peptide" evidence="5">
    <location>
        <begin position="1"/>
        <end position="22"/>
    </location>
</feature>
<evidence type="ECO:0000256" key="4">
    <source>
        <dbReference type="ARBA" id="ARBA00023136"/>
    </source>
</evidence>
<gene>
    <name evidence="6" type="ORF">CRV12_00400</name>
</gene>
<evidence type="ECO:0000256" key="5">
    <source>
        <dbReference type="SAM" id="SignalP"/>
    </source>
</evidence>
<keyword evidence="3 5" id="KW-0732">Signal</keyword>
<evidence type="ECO:0000256" key="1">
    <source>
        <dbReference type="ARBA" id="ARBA00004571"/>
    </source>
</evidence>
<comment type="caution">
    <text evidence="6">The sequence shown here is derived from an EMBL/GenBank/DDBJ whole genome shotgun (WGS) entry which is preliminary data.</text>
</comment>
<dbReference type="EMBL" id="PDKT01000001">
    <property type="protein sequence ID" value="PPI88091.1"/>
    <property type="molecule type" value="Genomic_DNA"/>
</dbReference>
<dbReference type="InterPro" id="IPR001702">
    <property type="entry name" value="Porin_Gram-ve"/>
</dbReference>
<dbReference type="InterPro" id="IPR033900">
    <property type="entry name" value="Gram_neg_porin_domain"/>
</dbReference>
<feature type="chain" id="PRO_5015137027" evidence="5">
    <location>
        <begin position="23"/>
        <end position="403"/>
    </location>
</feature>
<dbReference type="PRINTS" id="PR00183">
    <property type="entry name" value="ECOLIPORIN"/>
</dbReference>
<dbReference type="SUPFAM" id="SSF56935">
    <property type="entry name" value="Porins"/>
    <property type="match status" value="1"/>
</dbReference>
<protein>
    <submittedName>
        <fullName evidence="6">Porin OmpC</fullName>
    </submittedName>
</protein>
<dbReference type="GO" id="GO:0015288">
    <property type="term" value="F:porin activity"/>
    <property type="evidence" value="ECO:0007669"/>
    <property type="project" value="InterPro"/>
</dbReference>
<dbReference type="InterPro" id="IPR023614">
    <property type="entry name" value="Porin_dom_sf"/>
</dbReference>
<dbReference type="AlphaFoldDB" id="A0A2P5T0I3"/>
<dbReference type="Gene3D" id="2.40.160.10">
    <property type="entry name" value="Porin"/>
    <property type="match status" value="1"/>
</dbReference>
<evidence type="ECO:0000256" key="3">
    <source>
        <dbReference type="ARBA" id="ARBA00022729"/>
    </source>
</evidence>
<dbReference type="PRINTS" id="PR00182">
    <property type="entry name" value="ECOLNEIPORIN"/>
</dbReference>
<dbReference type="Proteomes" id="UP000296153">
    <property type="component" value="Unassembled WGS sequence"/>
</dbReference>
<dbReference type="OrthoDB" id="7055111at2"/>
<dbReference type="PANTHER" id="PTHR34501">
    <property type="entry name" value="PROTEIN YDDL-RELATED"/>
    <property type="match status" value="1"/>
</dbReference>
<proteinExistence type="inferred from homology"/>
<evidence type="ECO:0000313" key="7">
    <source>
        <dbReference type="Proteomes" id="UP000296153"/>
    </source>
</evidence>
<dbReference type="PANTHER" id="PTHR34501:SF2">
    <property type="entry name" value="OUTER MEMBRANE PORIN F-RELATED"/>
    <property type="match status" value="1"/>
</dbReference>
<evidence type="ECO:0000313" key="6">
    <source>
        <dbReference type="EMBL" id="PPI88091.1"/>
    </source>
</evidence>
<dbReference type="GO" id="GO:0034220">
    <property type="term" value="P:monoatomic ion transmembrane transport"/>
    <property type="evidence" value="ECO:0007669"/>
    <property type="project" value="InterPro"/>
</dbReference>
<dbReference type="CDD" id="cd00342">
    <property type="entry name" value="gram_neg_porins"/>
    <property type="match status" value="1"/>
</dbReference>
<accession>A0A2P5T0I3</accession>
<organism evidence="6 7">
    <name type="scientific">Candidatus Pantoea edessiphila</name>
    <dbReference type="NCBI Taxonomy" id="2044610"/>
    <lineage>
        <taxon>Bacteria</taxon>
        <taxon>Pseudomonadati</taxon>
        <taxon>Pseudomonadota</taxon>
        <taxon>Gammaproteobacteria</taxon>
        <taxon>Enterobacterales</taxon>
        <taxon>Erwiniaceae</taxon>
        <taxon>Pantoea</taxon>
    </lineage>
</organism>
<dbReference type="Pfam" id="PF00267">
    <property type="entry name" value="Porin_1"/>
    <property type="match status" value="1"/>
</dbReference>
<comment type="subcellular location">
    <subcellularLocation>
        <location evidence="1">Cell outer membrane</location>
        <topology evidence="1">Multi-pass membrane protein</topology>
    </subcellularLocation>
</comment>
<keyword evidence="4" id="KW-0472">Membrane</keyword>